<dbReference type="Proteomes" id="UP001143304">
    <property type="component" value="Unassembled WGS sequence"/>
</dbReference>
<dbReference type="RefSeq" id="WP_279248004.1">
    <property type="nucleotide sequence ID" value="NZ_SHNO01000001.1"/>
</dbReference>
<dbReference type="PANTHER" id="PTHR30055:SF146">
    <property type="entry name" value="HTH-TYPE TRANSCRIPTIONAL DUAL REGULATOR CECR"/>
    <property type="match status" value="1"/>
</dbReference>
<sequence>MPGHDNQTPRETKGQRTANRIVDVAEELFATRGYDGTSLRQIAELAGIAQPGLYNHFAGKEALYEAVLFRALNPMAEALTRHMSAASSLHEYTDLPAVMTDLLYDHPRMAGLFQRALQGDTASIGNQMVYAWLEKLFDQGMQSMTIYGESDSPAPDKQQARADLAINLIAMFNLTTGYFLSERVFASLAEGDLLDPENVARQKNLLRKVIRAMLVS</sequence>
<gene>
    <name evidence="4" type="ORF">EYC82_02620</name>
</gene>
<evidence type="ECO:0000259" key="3">
    <source>
        <dbReference type="PROSITE" id="PS50977"/>
    </source>
</evidence>
<dbReference type="PANTHER" id="PTHR30055">
    <property type="entry name" value="HTH-TYPE TRANSCRIPTIONAL REGULATOR RUTR"/>
    <property type="match status" value="1"/>
</dbReference>
<dbReference type="Pfam" id="PF00440">
    <property type="entry name" value="TetR_N"/>
    <property type="match status" value="1"/>
</dbReference>
<dbReference type="SUPFAM" id="SSF46689">
    <property type="entry name" value="Homeodomain-like"/>
    <property type="match status" value="1"/>
</dbReference>
<reference evidence="4" key="1">
    <citation type="submission" date="2019-02" db="EMBL/GenBank/DDBJ databases">
        <authorList>
            <person name="Li S.-H."/>
        </authorList>
    </citation>
    <scope>NUCLEOTIDE SEQUENCE</scope>
    <source>
        <strain evidence="4">IMCC11814</strain>
    </source>
</reference>
<dbReference type="EMBL" id="SHNO01000001">
    <property type="protein sequence ID" value="MCX2976249.1"/>
    <property type="molecule type" value="Genomic_DNA"/>
</dbReference>
<accession>A0ABT3T2A5</accession>
<keyword evidence="5" id="KW-1185">Reference proteome</keyword>
<dbReference type="PROSITE" id="PS01081">
    <property type="entry name" value="HTH_TETR_1"/>
    <property type="match status" value="1"/>
</dbReference>
<dbReference type="InterPro" id="IPR009057">
    <property type="entry name" value="Homeodomain-like_sf"/>
</dbReference>
<keyword evidence="1 2" id="KW-0238">DNA-binding</keyword>
<evidence type="ECO:0000313" key="4">
    <source>
        <dbReference type="EMBL" id="MCX2976249.1"/>
    </source>
</evidence>
<evidence type="ECO:0000256" key="2">
    <source>
        <dbReference type="PROSITE-ProRule" id="PRU00335"/>
    </source>
</evidence>
<dbReference type="PRINTS" id="PR00455">
    <property type="entry name" value="HTHTETR"/>
</dbReference>
<dbReference type="InterPro" id="IPR023772">
    <property type="entry name" value="DNA-bd_HTH_TetR-type_CS"/>
</dbReference>
<dbReference type="InterPro" id="IPR050109">
    <property type="entry name" value="HTH-type_TetR-like_transc_reg"/>
</dbReference>
<comment type="caution">
    <text evidence="4">The sequence shown here is derived from an EMBL/GenBank/DDBJ whole genome shotgun (WGS) entry which is preliminary data.</text>
</comment>
<dbReference type="InterPro" id="IPR001647">
    <property type="entry name" value="HTH_TetR"/>
</dbReference>
<feature type="domain" description="HTH tetR-type" evidence="3">
    <location>
        <begin position="15"/>
        <end position="75"/>
    </location>
</feature>
<evidence type="ECO:0000313" key="5">
    <source>
        <dbReference type="Proteomes" id="UP001143304"/>
    </source>
</evidence>
<evidence type="ECO:0000256" key="1">
    <source>
        <dbReference type="ARBA" id="ARBA00023125"/>
    </source>
</evidence>
<proteinExistence type="predicted"/>
<feature type="DNA-binding region" description="H-T-H motif" evidence="2">
    <location>
        <begin position="38"/>
        <end position="57"/>
    </location>
</feature>
<protein>
    <submittedName>
        <fullName evidence="4">TetR/AcrR family transcriptional regulator</fullName>
    </submittedName>
</protein>
<name>A0ABT3T2A5_9GAMM</name>
<organism evidence="4 5">
    <name type="scientific">Candidatus Marimicrobium litorale</name>
    <dbReference type="NCBI Taxonomy" id="2518991"/>
    <lineage>
        <taxon>Bacteria</taxon>
        <taxon>Pseudomonadati</taxon>
        <taxon>Pseudomonadota</taxon>
        <taxon>Gammaproteobacteria</taxon>
        <taxon>Cellvibrionales</taxon>
        <taxon>Halieaceae</taxon>
        <taxon>Marimicrobium</taxon>
    </lineage>
</organism>
<dbReference type="PROSITE" id="PS50977">
    <property type="entry name" value="HTH_TETR_2"/>
    <property type="match status" value="1"/>
</dbReference>
<dbReference type="Gene3D" id="1.10.357.10">
    <property type="entry name" value="Tetracycline Repressor, domain 2"/>
    <property type="match status" value="1"/>
</dbReference>